<proteinExistence type="predicted"/>
<dbReference type="InterPro" id="IPR027417">
    <property type="entry name" value="P-loop_NTPase"/>
</dbReference>
<feature type="transmembrane region" description="Helical" evidence="1">
    <location>
        <begin position="311"/>
        <end position="335"/>
    </location>
</feature>
<dbReference type="SUPFAM" id="SSF52540">
    <property type="entry name" value="P-loop containing nucleoside triphosphate hydrolases"/>
    <property type="match status" value="1"/>
</dbReference>
<keyword evidence="1" id="KW-0812">Transmembrane</keyword>
<gene>
    <name evidence="3" type="ORF">OQ279_10550</name>
</gene>
<dbReference type="InterPro" id="IPR006073">
    <property type="entry name" value="GTP-bd"/>
</dbReference>
<name>A0A9X3I1H3_9FLAO</name>
<dbReference type="PANTHER" id="PTHR42714">
    <property type="entry name" value="TRNA MODIFICATION GTPASE GTPBP3"/>
    <property type="match status" value="1"/>
</dbReference>
<accession>A0A9X3I1H3</accession>
<protein>
    <submittedName>
        <fullName evidence="3">50S ribosome-binding GTPase</fullName>
    </submittedName>
</protein>
<dbReference type="EMBL" id="JAPJDA010000016">
    <property type="protein sequence ID" value="MCX2838594.1"/>
    <property type="molecule type" value="Genomic_DNA"/>
</dbReference>
<dbReference type="GO" id="GO:0030488">
    <property type="term" value="P:tRNA methylation"/>
    <property type="evidence" value="ECO:0007669"/>
    <property type="project" value="TreeGrafter"/>
</dbReference>
<evidence type="ECO:0000256" key="1">
    <source>
        <dbReference type="SAM" id="Phobius"/>
    </source>
</evidence>
<keyword evidence="1" id="KW-0472">Membrane</keyword>
<evidence type="ECO:0000313" key="4">
    <source>
        <dbReference type="Proteomes" id="UP001148482"/>
    </source>
</evidence>
<dbReference type="Pfam" id="PF01926">
    <property type="entry name" value="MMR_HSR1"/>
    <property type="match status" value="1"/>
</dbReference>
<feature type="domain" description="G" evidence="2">
    <location>
        <begin position="30"/>
        <end position="149"/>
    </location>
</feature>
<dbReference type="AlphaFoldDB" id="A0A9X3I1H3"/>
<dbReference type="PANTHER" id="PTHR42714:SF2">
    <property type="entry name" value="TRNA MODIFICATION GTPASE GTPBP3, MITOCHONDRIAL"/>
    <property type="match status" value="1"/>
</dbReference>
<dbReference type="Gene3D" id="3.40.50.300">
    <property type="entry name" value="P-loop containing nucleotide triphosphate hydrolases"/>
    <property type="match status" value="1"/>
</dbReference>
<dbReference type="RefSeq" id="WP_266069860.1">
    <property type="nucleotide sequence ID" value="NZ_JAPJDA010000016.1"/>
</dbReference>
<dbReference type="GO" id="GO:0002098">
    <property type="term" value="P:tRNA wobble uridine modification"/>
    <property type="evidence" value="ECO:0007669"/>
    <property type="project" value="TreeGrafter"/>
</dbReference>
<sequence>MVTADSQKEISAKFEEEFKKIEQEVKRPNILIVGCTGVGKSTIVNQIFGEGTAPVGAGQPVTRGIHKIETPGKPINLFDTEGFEIGADEKFQNTILNFVKENINKPVEEQIHLIWHVISASSARITDYDKDLHQKLQGYGIPVALIFSKCDEVNEEDLEAMVKAMDNRLNFKIAYSSTESPFFTTDKKEFLEAEENLNLSKVVDWSSRNLSKSLELAFISAQLINIDAKRRKADSIILQHTTGNAFVGMSPIPFSDAPVLIASQAGMIARILYAYDFSNYQDIAKNFMATSGASLVISNLGRSLAGNLIKLIPGIGTVLGGMINAAVASVITYAMGKATSELMFRLNKQILNGDTTKANNLLENFDTIFAELFKEFFKKKSNNNGGI</sequence>
<dbReference type="NCBIfam" id="TIGR00231">
    <property type="entry name" value="small_GTP"/>
    <property type="match status" value="1"/>
</dbReference>
<dbReference type="InterPro" id="IPR005225">
    <property type="entry name" value="Small_GTP-bd"/>
</dbReference>
<reference evidence="3" key="1">
    <citation type="submission" date="2022-11" db="EMBL/GenBank/DDBJ databases">
        <title>Salinimicrobium profundisediminis sp. nov., isolated from deep-sea sediment of the Mariana Trench.</title>
        <authorList>
            <person name="Fu H."/>
        </authorList>
    </citation>
    <scope>NUCLEOTIDE SEQUENCE</scope>
    <source>
        <strain evidence="3">MT39</strain>
    </source>
</reference>
<evidence type="ECO:0000313" key="3">
    <source>
        <dbReference type="EMBL" id="MCX2838594.1"/>
    </source>
</evidence>
<organism evidence="3 4">
    <name type="scientific">Salinimicrobium profundisediminis</name>
    <dbReference type="NCBI Taxonomy" id="2994553"/>
    <lineage>
        <taxon>Bacteria</taxon>
        <taxon>Pseudomonadati</taxon>
        <taxon>Bacteroidota</taxon>
        <taxon>Flavobacteriia</taxon>
        <taxon>Flavobacteriales</taxon>
        <taxon>Flavobacteriaceae</taxon>
        <taxon>Salinimicrobium</taxon>
    </lineage>
</organism>
<evidence type="ECO:0000259" key="2">
    <source>
        <dbReference type="Pfam" id="PF01926"/>
    </source>
</evidence>
<dbReference type="GO" id="GO:0005737">
    <property type="term" value="C:cytoplasm"/>
    <property type="evidence" value="ECO:0007669"/>
    <property type="project" value="TreeGrafter"/>
</dbReference>
<dbReference type="CDD" id="cd00882">
    <property type="entry name" value="Ras_like_GTPase"/>
    <property type="match status" value="1"/>
</dbReference>
<comment type="caution">
    <text evidence="3">The sequence shown here is derived from an EMBL/GenBank/DDBJ whole genome shotgun (WGS) entry which is preliminary data.</text>
</comment>
<keyword evidence="4" id="KW-1185">Reference proteome</keyword>
<dbReference type="GO" id="GO:0005525">
    <property type="term" value="F:GTP binding"/>
    <property type="evidence" value="ECO:0007669"/>
    <property type="project" value="InterPro"/>
</dbReference>
<dbReference type="Proteomes" id="UP001148482">
    <property type="component" value="Unassembled WGS sequence"/>
</dbReference>
<keyword evidence="1" id="KW-1133">Transmembrane helix</keyword>